<dbReference type="Pfam" id="PF02578">
    <property type="entry name" value="Cu-oxidase_4"/>
    <property type="match status" value="1"/>
</dbReference>
<evidence type="ECO:0000256" key="9">
    <source>
        <dbReference type="ARBA" id="ARBA00049893"/>
    </source>
</evidence>
<comment type="similarity">
    <text evidence="2 10">Belongs to the purine nucleoside phosphorylase YfiH/LACC1 family.</text>
</comment>
<evidence type="ECO:0000256" key="7">
    <source>
        <dbReference type="ARBA" id="ARBA00047989"/>
    </source>
</evidence>
<sequence>MSLPLIVPDWPAPPTVRALVSTRAGGVSHPPYESLNLATHVGDATQAVSENRARLRKLLPSEPLWLEQVHGCTVAVTETGGGVPCADASVARTPGRVCAVLTADCLPVLFCNEAGTVVAAAHAGWRGLAAGVLEATLARMEVPPREVIAWLGPAIGPASFEVGGEVRDAFVGDDAGAAAAFRPGDRAGKWMADLFQLARLRLTRAGVSAVHGGGICTHADSARFYSYRRDGVTGRFASLVWLAP</sequence>
<proteinExistence type="inferred from homology"/>
<evidence type="ECO:0000256" key="1">
    <source>
        <dbReference type="ARBA" id="ARBA00000553"/>
    </source>
</evidence>
<dbReference type="AlphaFoldDB" id="A0A7X7LVF9"/>
<dbReference type="GO" id="GO:0016787">
    <property type="term" value="F:hydrolase activity"/>
    <property type="evidence" value="ECO:0007669"/>
    <property type="project" value="UniProtKB-KW"/>
</dbReference>
<dbReference type="OrthoDB" id="4279at2"/>
<dbReference type="CDD" id="cd16833">
    <property type="entry name" value="YfiH"/>
    <property type="match status" value="1"/>
</dbReference>
<comment type="catalytic activity">
    <reaction evidence="1">
        <text>inosine + phosphate = alpha-D-ribose 1-phosphate + hypoxanthine</text>
        <dbReference type="Rhea" id="RHEA:27646"/>
        <dbReference type="ChEBI" id="CHEBI:17368"/>
        <dbReference type="ChEBI" id="CHEBI:17596"/>
        <dbReference type="ChEBI" id="CHEBI:43474"/>
        <dbReference type="ChEBI" id="CHEBI:57720"/>
        <dbReference type="EC" id="2.4.2.1"/>
    </reaction>
    <physiologicalReaction direction="left-to-right" evidence="1">
        <dbReference type="Rhea" id="RHEA:27647"/>
    </physiologicalReaction>
</comment>
<gene>
    <name evidence="11" type="primary">pgeF</name>
    <name evidence="11" type="ORF">GX576_06640</name>
</gene>
<dbReference type="SUPFAM" id="SSF64438">
    <property type="entry name" value="CNF1/YfiH-like putative cysteine hydrolases"/>
    <property type="match status" value="1"/>
</dbReference>
<evidence type="ECO:0000256" key="6">
    <source>
        <dbReference type="ARBA" id="ARBA00022833"/>
    </source>
</evidence>
<comment type="catalytic activity">
    <reaction evidence="8">
        <text>adenosine + phosphate = alpha-D-ribose 1-phosphate + adenine</text>
        <dbReference type="Rhea" id="RHEA:27642"/>
        <dbReference type="ChEBI" id="CHEBI:16335"/>
        <dbReference type="ChEBI" id="CHEBI:16708"/>
        <dbReference type="ChEBI" id="CHEBI:43474"/>
        <dbReference type="ChEBI" id="CHEBI:57720"/>
        <dbReference type="EC" id="2.4.2.1"/>
    </reaction>
    <physiologicalReaction direction="left-to-right" evidence="8">
        <dbReference type="Rhea" id="RHEA:27643"/>
    </physiologicalReaction>
</comment>
<keyword evidence="3" id="KW-0808">Transferase</keyword>
<dbReference type="NCBIfam" id="TIGR00726">
    <property type="entry name" value="peptidoglycan editing factor PgeF"/>
    <property type="match status" value="1"/>
</dbReference>
<protein>
    <recommendedName>
        <fullName evidence="10">Purine nucleoside phosphorylase</fullName>
    </recommendedName>
</protein>
<comment type="caution">
    <text evidence="11">The sequence shown here is derived from an EMBL/GenBank/DDBJ whole genome shotgun (WGS) entry which is preliminary data.</text>
</comment>
<keyword evidence="5" id="KW-0378">Hydrolase</keyword>
<dbReference type="PANTHER" id="PTHR30616:SF2">
    <property type="entry name" value="PURINE NUCLEOSIDE PHOSPHORYLASE LACC1"/>
    <property type="match status" value="1"/>
</dbReference>
<reference evidence="11 12" key="1">
    <citation type="journal article" date="2020" name="Biotechnol. Biofuels">
        <title>New insights from the biogas microbiome by comprehensive genome-resolved metagenomics of nearly 1600 species originating from multiple anaerobic digesters.</title>
        <authorList>
            <person name="Campanaro S."/>
            <person name="Treu L."/>
            <person name="Rodriguez-R L.M."/>
            <person name="Kovalovszki A."/>
            <person name="Ziels R.M."/>
            <person name="Maus I."/>
            <person name="Zhu X."/>
            <person name="Kougias P.G."/>
            <person name="Basile A."/>
            <person name="Luo G."/>
            <person name="Schluter A."/>
            <person name="Konstantinidis K.T."/>
            <person name="Angelidaki I."/>
        </authorList>
    </citation>
    <scope>NUCLEOTIDE SEQUENCE [LARGE SCALE GENOMIC DNA]</scope>
    <source>
        <strain evidence="11">AS06rmzACSIP_256</strain>
    </source>
</reference>
<evidence type="ECO:0000256" key="3">
    <source>
        <dbReference type="ARBA" id="ARBA00022679"/>
    </source>
</evidence>
<dbReference type="InterPro" id="IPR011324">
    <property type="entry name" value="Cytotoxic_necrot_fac-like_cat"/>
</dbReference>
<dbReference type="InterPro" id="IPR038371">
    <property type="entry name" value="Cu_polyphenol_OxRdtase_sf"/>
</dbReference>
<dbReference type="EMBL" id="JAAYYV010000176">
    <property type="protein sequence ID" value="NLF54060.1"/>
    <property type="molecule type" value="Genomic_DNA"/>
</dbReference>
<evidence type="ECO:0000256" key="4">
    <source>
        <dbReference type="ARBA" id="ARBA00022723"/>
    </source>
</evidence>
<comment type="catalytic activity">
    <reaction evidence="9">
        <text>S-methyl-5'-thioadenosine + phosphate = 5-(methylsulfanyl)-alpha-D-ribose 1-phosphate + adenine</text>
        <dbReference type="Rhea" id="RHEA:11852"/>
        <dbReference type="ChEBI" id="CHEBI:16708"/>
        <dbReference type="ChEBI" id="CHEBI:17509"/>
        <dbReference type="ChEBI" id="CHEBI:43474"/>
        <dbReference type="ChEBI" id="CHEBI:58533"/>
        <dbReference type="EC" id="2.4.2.28"/>
    </reaction>
    <physiologicalReaction direction="left-to-right" evidence="9">
        <dbReference type="Rhea" id="RHEA:11853"/>
    </physiologicalReaction>
</comment>
<evidence type="ECO:0000313" key="11">
    <source>
        <dbReference type="EMBL" id="NLF54060.1"/>
    </source>
</evidence>
<dbReference type="GO" id="GO:0005507">
    <property type="term" value="F:copper ion binding"/>
    <property type="evidence" value="ECO:0007669"/>
    <property type="project" value="TreeGrafter"/>
</dbReference>
<dbReference type="RefSeq" id="WP_068806544.1">
    <property type="nucleotide sequence ID" value="NZ_MBFM01000003.1"/>
</dbReference>
<evidence type="ECO:0000256" key="2">
    <source>
        <dbReference type="ARBA" id="ARBA00007353"/>
    </source>
</evidence>
<comment type="catalytic activity">
    <reaction evidence="7">
        <text>adenosine + H2O + H(+) = inosine + NH4(+)</text>
        <dbReference type="Rhea" id="RHEA:24408"/>
        <dbReference type="ChEBI" id="CHEBI:15377"/>
        <dbReference type="ChEBI" id="CHEBI:15378"/>
        <dbReference type="ChEBI" id="CHEBI:16335"/>
        <dbReference type="ChEBI" id="CHEBI:17596"/>
        <dbReference type="ChEBI" id="CHEBI:28938"/>
        <dbReference type="EC" id="3.5.4.4"/>
    </reaction>
    <physiologicalReaction direction="left-to-right" evidence="7">
        <dbReference type="Rhea" id="RHEA:24409"/>
    </physiologicalReaction>
</comment>
<evidence type="ECO:0000256" key="8">
    <source>
        <dbReference type="ARBA" id="ARBA00048968"/>
    </source>
</evidence>
<evidence type="ECO:0000256" key="5">
    <source>
        <dbReference type="ARBA" id="ARBA00022801"/>
    </source>
</evidence>
<keyword evidence="6" id="KW-0862">Zinc</keyword>
<accession>A0A7X7LVF9</accession>
<evidence type="ECO:0000256" key="10">
    <source>
        <dbReference type="RuleBase" id="RU361274"/>
    </source>
</evidence>
<dbReference type="Gene3D" id="3.60.140.10">
    <property type="entry name" value="CNF1/YfiH-like putative cysteine hydrolases"/>
    <property type="match status" value="1"/>
</dbReference>
<organism evidence="11 12">
    <name type="scientific">Thauera phenolivorans</name>
    <dbReference type="NCBI Taxonomy" id="1792543"/>
    <lineage>
        <taxon>Bacteria</taxon>
        <taxon>Pseudomonadati</taxon>
        <taxon>Pseudomonadota</taxon>
        <taxon>Betaproteobacteria</taxon>
        <taxon>Rhodocyclales</taxon>
        <taxon>Zoogloeaceae</taxon>
        <taxon>Thauera</taxon>
    </lineage>
</organism>
<name>A0A7X7LVF9_9RHOO</name>
<keyword evidence="4" id="KW-0479">Metal-binding</keyword>
<dbReference type="InterPro" id="IPR003730">
    <property type="entry name" value="Cu_polyphenol_OxRdtase"/>
</dbReference>
<evidence type="ECO:0000313" key="12">
    <source>
        <dbReference type="Proteomes" id="UP000536534"/>
    </source>
</evidence>
<dbReference type="PANTHER" id="PTHR30616">
    <property type="entry name" value="UNCHARACTERIZED PROTEIN YFIH"/>
    <property type="match status" value="1"/>
</dbReference>
<dbReference type="GO" id="GO:0017061">
    <property type="term" value="F:S-methyl-5-thioadenosine phosphorylase activity"/>
    <property type="evidence" value="ECO:0007669"/>
    <property type="project" value="UniProtKB-EC"/>
</dbReference>
<dbReference type="Proteomes" id="UP000536534">
    <property type="component" value="Unassembled WGS sequence"/>
</dbReference>